<dbReference type="FunFam" id="1.10.510.10:FF:000240">
    <property type="entry name" value="Lectin-domain containing receptor kinase A4.3"/>
    <property type="match status" value="1"/>
</dbReference>
<evidence type="ECO:0000256" key="12">
    <source>
        <dbReference type="ARBA" id="ARBA00023180"/>
    </source>
</evidence>
<dbReference type="InterPro" id="IPR008271">
    <property type="entry name" value="Ser/Thr_kinase_AS"/>
</dbReference>
<dbReference type="Gene3D" id="1.10.510.10">
    <property type="entry name" value="Transferase(Phosphotransferase) domain 1"/>
    <property type="match status" value="1"/>
</dbReference>
<dbReference type="Proteomes" id="UP000298416">
    <property type="component" value="Unassembled WGS sequence"/>
</dbReference>
<dbReference type="InterPro" id="IPR000719">
    <property type="entry name" value="Prot_kinase_dom"/>
</dbReference>
<reference evidence="14" key="1">
    <citation type="submission" date="2018-01" db="EMBL/GenBank/DDBJ databases">
        <authorList>
            <person name="Mao J.F."/>
        </authorList>
    </citation>
    <scope>NUCLEOTIDE SEQUENCE</scope>
    <source>
        <strain evidence="14">Huo1</strain>
        <tissue evidence="14">Leaf</tissue>
    </source>
</reference>
<dbReference type="PROSITE" id="PS00108">
    <property type="entry name" value="PROTEIN_KINASE_ST"/>
    <property type="match status" value="1"/>
</dbReference>
<evidence type="ECO:0000256" key="9">
    <source>
        <dbReference type="ARBA" id="ARBA00022989"/>
    </source>
</evidence>
<organism evidence="14">
    <name type="scientific">Salvia splendens</name>
    <name type="common">Scarlet sage</name>
    <dbReference type="NCBI Taxonomy" id="180675"/>
    <lineage>
        <taxon>Eukaryota</taxon>
        <taxon>Viridiplantae</taxon>
        <taxon>Streptophyta</taxon>
        <taxon>Embryophyta</taxon>
        <taxon>Tracheophyta</taxon>
        <taxon>Spermatophyta</taxon>
        <taxon>Magnoliopsida</taxon>
        <taxon>eudicotyledons</taxon>
        <taxon>Gunneridae</taxon>
        <taxon>Pentapetalae</taxon>
        <taxon>asterids</taxon>
        <taxon>lamiids</taxon>
        <taxon>Lamiales</taxon>
        <taxon>Lamiaceae</taxon>
        <taxon>Nepetoideae</taxon>
        <taxon>Mentheae</taxon>
        <taxon>Salviinae</taxon>
        <taxon>Salvia</taxon>
        <taxon>Salvia subgen. Calosphace</taxon>
        <taxon>core Calosphace</taxon>
    </lineage>
</organism>
<evidence type="ECO:0000259" key="13">
    <source>
        <dbReference type="PROSITE" id="PS50011"/>
    </source>
</evidence>
<comment type="similarity">
    <text evidence="3">In the C-terminal section; belongs to the protein kinase superfamily. Ser/Thr protein kinase family.</text>
</comment>
<accession>A0A8X8ZS76</accession>
<dbReference type="SUPFAM" id="SSF56112">
    <property type="entry name" value="Protein kinase-like (PK-like)"/>
    <property type="match status" value="1"/>
</dbReference>
<keyword evidence="10" id="KW-0472">Membrane</keyword>
<dbReference type="EMBL" id="PNBA02000008">
    <property type="protein sequence ID" value="KAG6416192.1"/>
    <property type="molecule type" value="Genomic_DNA"/>
</dbReference>
<name>A0A8X8ZS76_SALSN</name>
<evidence type="ECO:0000256" key="4">
    <source>
        <dbReference type="ARBA" id="ARBA00022475"/>
    </source>
</evidence>
<feature type="domain" description="Protein kinase" evidence="13">
    <location>
        <begin position="1"/>
        <end position="212"/>
    </location>
</feature>
<evidence type="ECO:0000256" key="8">
    <source>
        <dbReference type="ARBA" id="ARBA00022840"/>
    </source>
</evidence>
<reference evidence="14" key="2">
    <citation type="submission" date="2020-08" db="EMBL/GenBank/DDBJ databases">
        <title>Plant Genome Project.</title>
        <authorList>
            <person name="Zhang R.-G."/>
        </authorList>
    </citation>
    <scope>NUCLEOTIDE SEQUENCE</scope>
    <source>
        <strain evidence="14">Huo1</strain>
        <tissue evidence="14">Leaf</tissue>
    </source>
</reference>
<comment type="similarity">
    <text evidence="2">In the N-terminal section; belongs to the leguminous lectin family.</text>
</comment>
<proteinExistence type="inferred from homology"/>
<dbReference type="GO" id="GO:0005886">
    <property type="term" value="C:plasma membrane"/>
    <property type="evidence" value="ECO:0007669"/>
    <property type="project" value="UniProtKB-SubCell"/>
</dbReference>
<comment type="subcellular location">
    <subcellularLocation>
        <location evidence="1">Cell membrane</location>
        <topology evidence="1">Single-pass type I membrane protein</topology>
    </subcellularLocation>
</comment>
<dbReference type="PANTHER" id="PTHR27007">
    <property type="match status" value="1"/>
</dbReference>
<sequence>MGWCHRSAELLLVYEFMPNGSLDYHLFKNESSVLTLVASAILYLHEDQSRKYVVHRDVKASNVMLDHNFNAKLGDFGLARLVDHDKDLHSTLPAGTIGYIAPEYSATGKASKETDIFSFGIVLLETACGRKPVDHRLPGEKVLLMEWVWGLYESGKVLDTADPRLCFSRLEVQKIVRLMVVGLWCVHPLSGRRPTIRQVVRAFTSEDPLPNLPLAMPKAVYDDNAASASASALASASQVATTNSSSHVVISGSSSLTISSGGFASDLLPRRERLYCTVCRQFDNGYNAYASLDGSGNLKDFAFNEHRASDYRNNSPKNKAKGKSLSAVGMEWNVFD</sequence>
<evidence type="ECO:0000256" key="7">
    <source>
        <dbReference type="ARBA" id="ARBA00022741"/>
    </source>
</evidence>
<keyword evidence="11" id="KW-0675">Receptor</keyword>
<dbReference type="PROSITE" id="PS50011">
    <property type="entry name" value="PROTEIN_KINASE_DOM"/>
    <property type="match status" value="1"/>
</dbReference>
<evidence type="ECO:0000256" key="1">
    <source>
        <dbReference type="ARBA" id="ARBA00004251"/>
    </source>
</evidence>
<gene>
    <name evidence="14" type="ORF">SASPL_123616</name>
</gene>
<evidence type="ECO:0000256" key="6">
    <source>
        <dbReference type="ARBA" id="ARBA00022729"/>
    </source>
</evidence>
<keyword evidence="15" id="KW-1185">Reference proteome</keyword>
<evidence type="ECO:0000256" key="11">
    <source>
        <dbReference type="ARBA" id="ARBA00023170"/>
    </source>
</evidence>
<keyword evidence="12" id="KW-0325">Glycoprotein</keyword>
<evidence type="ECO:0000313" key="15">
    <source>
        <dbReference type="Proteomes" id="UP000298416"/>
    </source>
</evidence>
<dbReference type="GO" id="GO:0005524">
    <property type="term" value="F:ATP binding"/>
    <property type="evidence" value="ECO:0007669"/>
    <property type="project" value="UniProtKB-KW"/>
</dbReference>
<evidence type="ECO:0000256" key="3">
    <source>
        <dbReference type="ARBA" id="ARBA00010217"/>
    </source>
</evidence>
<dbReference type="SMART" id="SM00220">
    <property type="entry name" value="S_TKc"/>
    <property type="match status" value="1"/>
</dbReference>
<dbReference type="GO" id="GO:0002229">
    <property type="term" value="P:defense response to oomycetes"/>
    <property type="evidence" value="ECO:0007669"/>
    <property type="project" value="UniProtKB-ARBA"/>
</dbReference>
<evidence type="ECO:0000256" key="2">
    <source>
        <dbReference type="ARBA" id="ARBA00008536"/>
    </source>
</evidence>
<keyword evidence="6" id="KW-0732">Signal</keyword>
<dbReference type="Pfam" id="PF00069">
    <property type="entry name" value="Pkinase"/>
    <property type="match status" value="1"/>
</dbReference>
<keyword evidence="8" id="KW-0067">ATP-binding</keyword>
<comment type="caution">
    <text evidence="14">The sequence shown here is derived from an EMBL/GenBank/DDBJ whole genome shotgun (WGS) entry which is preliminary data.</text>
</comment>
<dbReference type="AlphaFoldDB" id="A0A8X8ZS76"/>
<keyword evidence="7" id="KW-0547">Nucleotide-binding</keyword>
<keyword evidence="5" id="KW-0812">Transmembrane</keyword>
<protein>
    <recommendedName>
        <fullName evidence="13">Protein kinase domain-containing protein</fullName>
    </recommendedName>
</protein>
<dbReference type="GO" id="GO:0004672">
    <property type="term" value="F:protein kinase activity"/>
    <property type="evidence" value="ECO:0007669"/>
    <property type="project" value="InterPro"/>
</dbReference>
<dbReference type="InterPro" id="IPR011009">
    <property type="entry name" value="Kinase-like_dom_sf"/>
</dbReference>
<keyword evidence="9" id="KW-1133">Transmembrane helix</keyword>
<evidence type="ECO:0000256" key="5">
    <source>
        <dbReference type="ARBA" id="ARBA00022692"/>
    </source>
</evidence>
<evidence type="ECO:0000313" key="14">
    <source>
        <dbReference type="EMBL" id="KAG6416192.1"/>
    </source>
</evidence>
<dbReference type="InterPro" id="IPR050528">
    <property type="entry name" value="L-type_Lectin-RKs"/>
</dbReference>
<keyword evidence="4" id="KW-1003">Cell membrane</keyword>
<evidence type="ECO:0000256" key="10">
    <source>
        <dbReference type="ARBA" id="ARBA00023136"/>
    </source>
</evidence>